<reference evidence="1" key="1">
    <citation type="submission" date="2020-06" db="EMBL/GenBank/DDBJ databases">
        <authorList>
            <person name="Li T."/>
            <person name="Hu X."/>
            <person name="Zhang T."/>
            <person name="Song X."/>
            <person name="Zhang H."/>
            <person name="Dai N."/>
            <person name="Sheng W."/>
            <person name="Hou X."/>
            <person name="Wei L."/>
        </authorList>
    </citation>
    <scope>NUCLEOTIDE SEQUENCE</scope>
    <source>
        <strain evidence="1">G02</strain>
        <tissue evidence="1">Leaf</tissue>
    </source>
</reference>
<name>A0AAW2RBT4_SESRA</name>
<reference evidence="1" key="2">
    <citation type="journal article" date="2024" name="Plant">
        <title>Genomic evolution and insights into agronomic trait innovations of Sesamum species.</title>
        <authorList>
            <person name="Miao H."/>
            <person name="Wang L."/>
            <person name="Qu L."/>
            <person name="Liu H."/>
            <person name="Sun Y."/>
            <person name="Le M."/>
            <person name="Wang Q."/>
            <person name="Wei S."/>
            <person name="Zheng Y."/>
            <person name="Lin W."/>
            <person name="Duan Y."/>
            <person name="Cao H."/>
            <person name="Xiong S."/>
            <person name="Wang X."/>
            <person name="Wei L."/>
            <person name="Li C."/>
            <person name="Ma Q."/>
            <person name="Ju M."/>
            <person name="Zhao R."/>
            <person name="Li G."/>
            <person name="Mu C."/>
            <person name="Tian Q."/>
            <person name="Mei H."/>
            <person name="Zhang T."/>
            <person name="Gao T."/>
            <person name="Zhang H."/>
        </authorList>
    </citation>
    <scope>NUCLEOTIDE SEQUENCE</scope>
    <source>
        <strain evidence="1">G02</strain>
    </source>
</reference>
<dbReference type="EMBL" id="JACGWJ010000013">
    <property type="protein sequence ID" value="KAL0377571.1"/>
    <property type="molecule type" value="Genomic_DNA"/>
</dbReference>
<evidence type="ECO:0000313" key="1">
    <source>
        <dbReference type="EMBL" id="KAL0377571.1"/>
    </source>
</evidence>
<dbReference type="SUPFAM" id="SSF53756">
    <property type="entry name" value="UDP-Glycosyltransferase/glycogen phosphorylase"/>
    <property type="match status" value="1"/>
</dbReference>
<accession>A0AAW2RBT4</accession>
<gene>
    <name evidence="1" type="ORF">Sradi_3062600</name>
</gene>
<organism evidence="1">
    <name type="scientific">Sesamum radiatum</name>
    <name type="common">Black benniseed</name>
    <dbReference type="NCBI Taxonomy" id="300843"/>
    <lineage>
        <taxon>Eukaryota</taxon>
        <taxon>Viridiplantae</taxon>
        <taxon>Streptophyta</taxon>
        <taxon>Embryophyta</taxon>
        <taxon>Tracheophyta</taxon>
        <taxon>Spermatophyta</taxon>
        <taxon>Magnoliopsida</taxon>
        <taxon>eudicotyledons</taxon>
        <taxon>Gunneridae</taxon>
        <taxon>Pentapetalae</taxon>
        <taxon>asterids</taxon>
        <taxon>lamiids</taxon>
        <taxon>Lamiales</taxon>
        <taxon>Pedaliaceae</taxon>
        <taxon>Sesamum</taxon>
    </lineage>
</organism>
<sequence length="88" mass="10012">MGFGHASSLVWGCLAWPHHCDHKMNAETVEKAGLGIWIKEWGWGGEKLVHGKEIGRLLEQIMGDWDIKKAAKVRERRPVKLWGAQEKP</sequence>
<dbReference type="Gene3D" id="3.40.50.2000">
    <property type="entry name" value="Glycogen Phosphorylase B"/>
    <property type="match status" value="1"/>
</dbReference>
<proteinExistence type="predicted"/>
<comment type="caution">
    <text evidence="1">The sequence shown here is derived from an EMBL/GenBank/DDBJ whole genome shotgun (WGS) entry which is preliminary data.</text>
</comment>
<dbReference type="AlphaFoldDB" id="A0AAW2RBT4"/>
<protein>
    <submittedName>
        <fullName evidence="1">UDP-glycosyltransferase 13</fullName>
    </submittedName>
</protein>